<keyword evidence="2" id="KW-1185">Reference proteome</keyword>
<dbReference type="OrthoDB" id="1466882at2"/>
<sequence length="250" mass="28586">MIRLVPFLFILSTLHTFCQSETLEGMILADSLQGYAINIVNFTKEIGTTNDEKGFFKIPASQGDSIVFSSVQYETLSLIVETKNLGRENNKIRLTSKVQQLEKVKISNIELSGNLNSDSKNIEILPFVDNKILGLPFSDKPQPTLIERRIYTARSGILELPINYLNGKLKKLKRIKALEDLDKIVLKGEQTFDTVFFIEEAGIPEDLISDFMYYCAEDDYFKDLLVNTKRLSLLEFFKEKSIAYKAYKKI</sequence>
<evidence type="ECO:0000313" key="1">
    <source>
        <dbReference type="EMBL" id="KZS41282.1"/>
    </source>
</evidence>
<accession>A0A163BDI9</accession>
<comment type="caution">
    <text evidence="1">The sequence shown here is derived from an EMBL/GenBank/DDBJ whole genome shotgun (WGS) entry which is preliminary data.</text>
</comment>
<organism evidence="1 2">
    <name type="scientific">Aquimarina aggregata</name>
    <dbReference type="NCBI Taxonomy" id="1642818"/>
    <lineage>
        <taxon>Bacteria</taxon>
        <taxon>Pseudomonadati</taxon>
        <taxon>Bacteroidota</taxon>
        <taxon>Flavobacteriia</taxon>
        <taxon>Flavobacteriales</taxon>
        <taxon>Flavobacteriaceae</taxon>
        <taxon>Aquimarina</taxon>
    </lineage>
</organism>
<gene>
    <name evidence="1" type="ORF">AWE51_23035</name>
</gene>
<dbReference type="EMBL" id="LQRT01000006">
    <property type="protein sequence ID" value="KZS41282.1"/>
    <property type="molecule type" value="Genomic_DNA"/>
</dbReference>
<evidence type="ECO:0000313" key="2">
    <source>
        <dbReference type="Proteomes" id="UP000076715"/>
    </source>
</evidence>
<dbReference type="STRING" id="1642818.AWE51_23035"/>
<dbReference type="AlphaFoldDB" id="A0A163BDI9"/>
<proteinExistence type="predicted"/>
<name>A0A163BDI9_9FLAO</name>
<dbReference type="RefSeq" id="WP_066312684.1">
    <property type="nucleotide sequence ID" value="NZ_LQRT01000006.1"/>
</dbReference>
<dbReference type="Proteomes" id="UP000076715">
    <property type="component" value="Unassembled WGS sequence"/>
</dbReference>
<protein>
    <submittedName>
        <fullName evidence="1">Uncharacterized protein</fullName>
    </submittedName>
</protein>
<reference evidence="1 2" key="1">
    <citation type="submission" date="2016-01" db="EMBL/GenBank/DDBJ databases">
        <title>The draft genome sequence of Aquimarina sp. RZW4-3-2.</title>
        <authorList>
            <person name="Wang Y."/>
        </authorList>
    </citation>
    <scope>NUCLEOTIDE SEQUENCE [LARGE SCALE GENOMIC DNA]</scope>
    <source>
        <strain evidence="1 2">RZW4-3-2</strain>
    </source>
</reference>